<proteinExistence type="inferred from homology"/>
<reference evidence="9" key="1">
    <citation type="journal article" date="2019" name="Int. J. Syst. Evol. Microbiol.">
        <title>The Global Catalogue of Microorganisms (GCM) 10K type strain sequencing project: providing services to taxonomists for standard genome sequencing and annotation.</title>
        <authorList>
            <consortium name="The Broad Institute Genomics Platform"/>
            <consortium name="The Broad Institute Genome Sequencing Center for Infectious Disease"/>
            <person name="Wu L."/>
            <person name="Ma J."/>
        </authorList>
    </citation>
    <scope>NUCLEOTIDE SEQUENCE [LARGE SCALE GENOMIC DNA]</scope>
    <source>
        <strain evidence="9">CGMCC 1.12766</strain>
    </source>
</reference>
<dbReference type="PANTHER" id="PTHR11455">
    <property type="entry name" value="CRYPTOCHROME"/>
    <property type="match status" value="1"/>
</dbReference>
<evidence type="ECO:0000256" key="5">
    <source>
        <dbReference type="RuleBase" id="RU004182"/>
    </source>
</evidence>
<dbReference type="RefSeq" id="WP_188452358.1">
    <property type="nucleotide sequence ID" value="NZ_BMFS01000008.1"/>
</dbReference>
<evidence type="ECO:0000256" key="3">
    <source>
        <dbReference type="ARBA" id="ARBA00022630"/>
    </source>
</evidence>
<comment type="cofactor">
    <cofactor evidence="2">
        <name>FAD</name>
        <dbReference type="ChEBI" id="CHEBI:57692"/>
    </cofactor>
</comment>
<comment type="caution">
    <text evidence="8">The sequence shown here is derived from an EMBL/GenBank/DDBJ whole genome shotgun (WGS) entry which is preliminary data.</text>
</comment>
<evidence type="ECO:0000256" key="2">
    <source>
        <dbReference type="ARBA" id="ARBA00001974"/>
    </source>
</evidence>
<keyword evidence="5" id="KW-0157">Chromophore</keyword>
<keyword evidence="9" id="KW-1185">Reference proteome</keyword>
<evidence type="ECO:0000256" key="4">
    <source>
        <dbReference type="ARBA" id="ARBA00022827"/>
    </source>
</evidence>
<dbReference type="SUPFAM" id="SSF48173">
    <property type="entry name" value="Cryptochrome/photolyase FAD-binding domain"/>
    <property type="match status" value="1"/>
</dbReference>
<comment type="cofactor">
    <cofactor evidence="1">
        <name>(6R)-5,10-methylene-5,6,7,8-tetrahydrofolate</name>
        <dbReference type="ChEBI" id="CHEBI:15636"/>
    </cofactor>
</comment>
<feature type="region of interest" description="Disordered" evidence="6">
    <location>
        <begin position="479"/>
        <end position="515"/>
    </location>
</feature>
<evidence type="ECO:0000259" key="7">
    <source>
        <dbReference type="PROSITE" id="PS51645"/>
    </source>
</evidence>
<dbReference type="Proteomes" id="UP000648722">
    <property type="component" value="Unassembled WGS sequence"/>
</dbReference>
<dbReference type="PANTHER" id="PTHR11455:SF9">
    <property type="entry name" value="CRYPTOCHROME CIRCADIAN CLOCK 5 ISOFORM X1"/>
    <property type="match status" value="1"/>
</dbReference>
<dbReference type="PRINTS" id="PR00147">
    <property type="entry name" value="DNAPHOTLYASE"/>
</dbReference>
<dbReference type="InterPro" id="IPR002081">
    <property type="entry name" value="Cryptochrome/DNA_photolyase_1"/>
</dbReference>
<evidence type="ECO:0000313" key="8">
    <source>
        <dbReference type="EMBL" id="GGH02976.1"/>
    </source>
</evidence>
<evidence type="ECO:0000256" key="6">
    <source>
        <dbReference type="SAM" id="MobiDB-lite"/>
    </source>
</evidence>
<dbReference type="EMBL" id="BMFS01000008">
    <property type="protein sequence ID" value="GGH02976.1"/>
    <property type="molecule type" value="Genomic_DNA"/>
</dbReference>
<sequence>MTSLVWFKRDLRVEDHAPLHAAASRGPVIALYIVEPSLWARPDYSGRQYAFLLDCLSELAQSLEGLGIPLTIRTGEAVEVMAQLHDTHPFTHIDAHEETGVTATWERDRAVAGWARSRGIAFNEHRQHGVIRSLRSRNGWAQRWDRFMAQPVLPAPGPLRGPSLTREDPPAPAVLGLLPDPCPSRQTGGRQAALDDLASFLESRGHGYRRAMSSPVTAFDACSRASAHLAFGTLSLRETAQRAVRARDQYRFAGNNTYARSLDSFIARLHWHCHFIQKFEDETALEYQEMHPAWHNARPEGDASNIQAWINGETGFPFLDACMRALNATGWLNFRMRAMAAAFSSYHLWQDWREPAKRLAARFTDYEPGIHFPQFQMQSGTTGINTPRIYNPVKQSHDQDPEGVFIRRWIPELSGLPVTALHAPWLASPADLERAKVRLGDTYPLPVVDHAAAARKARARMSAIRASAGFRDTARAINARHGSRKSGMKQTGQHPRPARRNTPDPRQGSLDFGGA</sequence>
<dbReference type="InterPro" id="IPR014729">
    <property type="entry name" value="Rossmann-like_a/b/a_fold"/>
</dbReference>
<evidence type="ECO:0000313" key="9">
    <source>
        <dbReference type="Proteomes" id="UP000648722"/>
    </source>
</evidence>
<dbReference type="Gene3D" id="1.25.40.80">
    <property type="match status" value="1"/>
</dbReference>
<dbReference type="InterPro" id="IPR006050">
    <property type="entry name" value="DNA_photolyase_N"/>
</dbReference>
<dbReference type="InterPro" id="IPR036134">
    <property type="entry name" value="Crypto/Photolyase_FAD-like_sf"/>
</dbReference>
<accession>A0ABQ1XTH7</accession>
<dbReference type="Pfam" id="PF03441">
    <property type="entry name" value="FAD_binding_7"/>
    <property type="match status" value="1"/>
</dbReference>
<dbReference type="InterPro" id="IPR005101">
    <property type="entry name" value="Cryptochr/Photolyase_FAD-bd"/>
</dbReference>
<protein>
    <submittedName>
        <fullName evidence="8">Deoxyribodipyrimidine photo-lyase</fullName>
    </submittedName>
</protein>
<feature type="domain" description="Photolyase/cryptochrome alpha/beta" evidence="7">
    <location>
        <begin position="1"/>
        <end position="130"/>
    </location>
</feature>
<keyword evidence="3 5" id="KW-0285">Flavoprotein</keyword>
<dbReference type="Gene3D" id="3.40.50.620">
    <property type="entry name" value="HUPs"/>
    <property type="match status" value="1"/>
</dbReference>
<dbReference type="PROSITE" id="PS51645">
    <property type="entry name" value="PHR_CRY_ALPHA_BETA"/>
    <property type="match status" value="1"/>
</dbReference>
<organism evidence="8 9">
    <name type="scientific">Glycocaulis albus</name>
    <dbReference type="NCBI Taxonomy" id="1382801"/>
    <lineage>
        <taxon>Bacteria</taxon>
        <taxon>Pseudomonadati</taxon>
        <taxon>Pseudomonadota</taxon>
        <taxon>Alphaproteobacteria</taxon>
        <taxon>Maricaulales</taxon>
        <taxon>Maricaulaceae</taxon>
        <taxon>Glycocaulis</taxon>
    </lineage>
</organism>
<dbReference type="SUPFAM" id="SSF52425">
    <property type="entry name" value="Cryptochrome/photolyase, N-terminal domain"/>
    <property type="match status" value="1"/>
</dbReference>
<gene>
    <name evidence="8" type="ORF">GCM10007420_19110</name>
</gene>
<dbReference type="Pfam" id="PF00875">
    <property type="entry name" value="DNA_photolyase"/>
    <property type="match status" value="1"/>
</dbReference>
<name>A0ABQ1XTH7_9PROT</name>
<dbReference type="Gene3D" id="1.10.579.10">
    <property type="entry name" value="DNA Cyclobutane Dipyrimidine Photolyase, subunit A, domain 3"/>
    <property type="match status" value="1"/>
</dbReference>
<evidence type="ECO:0000256" key="1">
    <source>
        <dbReference type="ARBA" id="ARBA00001932"/>
    </source>
</evidence>
<comment type="similarity">
    <text evidence="5">Belongs to the DNA photolyase family.</text>
</comment>
<keyword evidence="4 5" id="KW-0274">FAD</keyword>
<dbReference type="InterPro" id="IPR036155">
    <property type="entry name" value="Crypto/Photolyase_N_sf"/>
</dbReference>